<dbReference type="Gene3D" id="1.25.40.20">
    <property type="entry name" value="Ankyrin repeat-containing domain"/>
    <property type="match status" value="1"/>
</dbReference>
<feature type="domain" description="DUF3447" evidence="2">
    <location>
        <begin position="198"/>
        <end position="272"/>
    </location>
</feature>
<dbReference type="VEuPathDB" id="TrichDB:TVAG_295300"/>
<dbReference type="InParanoid" id="A2DL87"/>
<dbReference type="Proteomes" id="UP000001542">
    <property type="component" value="Unassembled WGS sequence"/>
</dbReference>
<dbReference type="AlphaFoldDB" id="A2DL87"/>
<evidence type="ECO:0000259" key="2">
    <source>
        <dbReference type="Pfam" id="PF11929"/>
    </source>
</evidence>
<keyword evidence="1" id="KW-0040">ANK repeat</keyword>
<evidence type="ECO:0000313" key="3">
    <source>
        <dbReference type="EMBL" id="EAY18878.1"/>
    </source>
</evidence>
<dbReference type="SMR" id="A2DL87"/>
<dbReference type="EMBL" id="DS113214">
    <property type="protein sequence ID" value="EAY18878.1"/>
    <property type="molecule type" value="Genomic_DNA"/>
</dbReference>
<dbReference type="PROSITE" id="PS50297">
    <property type="entry name" value="ANK_REP_REGION"/>
    <property type="match status" value="1"/>
</dbReference>
<dbReference type="PANTHER" id="PTHR24182:SF13">
    <property type="entry name" value="LD18443P"/>
    <property type="match status" value="1"/>
</dbReference>
<evidence type="ECO:0000256" key="1">
    <source>
        <dbReference type="PROSITE-ProRule" id="PRU00023"/>
    </source>
</evidence>
<gene>
    <name evidence="3" type="ORF">TVAG_295300</name>
</gene>
<dbReference type="SUPFAM" id="SSF48403">
    <property type="entry name" value="Ankyrin repeat"/>
    <property type="match status" value="1"/>
</dbReference>
<dbReference type="VEuPathDB" id="TrichDB:TVAGG3_0273030"/>
<sequence>MKKYDYDELMELTKEYRETFDSLYKLHTQNEGDIDIIYQLVENNLIKTEYLTPSEVLRKISFISICNNRYIKSYWILFKKIFEKYHPREVSGIEIIFNYFAYKEYGIILDKSQKEDINFKQYSLNFHEEDQILRSIVNDDIKSLIPLIENDPTYYFPFDLLPDREYFYSPDSITMLSIIELCCYYGAVDCFKFLRTKFNTQITKHCLYYSFLSGNLDIMHLCLKEQKPDYKCMKYAIISRNIDFVSFLMNEYNININLEYCVEYNNLHAFFVHLDIYKKLYKCFVYSPRFGIPSLCEYFITRGVDVKARAKKGIAALHSAALNKNKRTAEFLISHGADIFAKDKKLRTPFYYAACNNNKDTAELLIYPHCNEMDKYQEKPIDIAIQKNYSEIVNLLISHGIRSPKKVRKLKTAV</sequence>
<dbReference type="eggNOG" id="KOG0512">
    <property type="taxonomic scope" value="Eukaryota"/>
</dbReference>
<dbReference type="InterPro" id="IPR036770">
    <property type="entry name" value="Ankyrin_rpt-contain_sf"/>
</dbReference>
<organism evidence="3 4">
    <name type="scientific">Trichomonas vaginalis (strain ATCC PRA-98 / G3)</name>
    <dbReference type="NCBI Taxonomy" id="412133"/>
    <lineage>
        <taxon>Eukaryota</taxon>
        <taxon>Metamonada</taxon>
        <taxon>Parabasalia</taxon>
        <taxon>Trichomonadida</taxon>
        <taxon>Trichomonadidae</taxon>
        <taxon>Trichomonas</taxon>
    </lineage>
</organism>
<proteinExistence type="predicted"/>
<dbReference type="PROSITE" id="PS50088">
    <property type="entry name" value="ANK_REPEAT"/>
    <property type="match status" value="1"/>
</dbReference>
<dbReference type="InterPro" id="IPR020683">
    <property type="entry name" value="DUF3447"/>
</dbReference>
<dbReference type="STRING" id="5722.A2DL87"/>
<keyword evidence="4" id="KW-1185">Reference proteome</keyword>
<accession>A2DL87</accession>
<dbReference type="PANTHER" id="PTHR24182">
    <property type="entry name" value="ANKYRIN REPEAT AND SOCS BOX CONTAINING 4"/>
    <property type="match status" value="1"/>
</dbReference>
<dbReference type="KEGG" id="tva:5464393"/>
<evidence type="ECO:0000313" key="4">
    <source>
        <dbReference type="Proteomes" id="UP000001542"/>
    </source>
</evidence>
<dbReference type="RefSeq" id="XP_001579864.1">
    <property type="nucleotide sequence ID" value="XM_001579814.1"/>
</dbReference>
<reference evidence="3" key="2">
    <citation type="journal article" date="2007" name="Science">
        <title>Draft genome sequence of the sexually transmitted pathogen Trichomonas vaginalis.</title>
        <authorList>
            <person name="Carlton J.M."/>
            <person name="Hirt R.P."/>
            <person name="Silva J.C."/>
            <person name="Delcher A.L."/>
            <person name="Schatz M."/>
            <person name="Zhao Q."/>
            <person name="Wortman J.R."/>
            <person name="Bidwell S.L."/>
            <person name="Alsmark U.C.M."/>
            <person name="Besteiro S."/>
            <person name="Sicheritz-Ponten T."/>
            <person name="Noel C.J."/>
            <person name="Dacks J.B."/>
            <person name="Foster P.G."/>
            <person name="Simillion C."/>
            <person name="Van de Peer Y."/>
            <person name="Miranda-Saavedra D."/>
            <person name="Barton G.J."/>
            <person name="Westrop G.D."/>
            <person name="Mueller S."/>
            <person name="Dessi D."/>
            <person name="Fiori P.L."/>
            <person name="Ren Q."/>
            <person name="Paulsen I."/>
            <person name="Zhang H."/>
            <person name="Bastida-Corcuera F.D."/>
            <person name="Simoes-Barbosa A."/>
            <person name="Brown M.T."/>
            <person name="Hayes R.D."/>
            <person name="Mukherjee M."/>
            <person name="Okumura C.Y."/>
            <person name="Schneider R."/>
            <person name="Smith A.J."/>
            <person name="Vanacova S."/>
            <person name="Villalvazo M."/>
            <person name="Haas B.J."/>
            <person name="Pertea M."/>
            <person name="Feldblyum T.V."/>
            <person name="Utterback T.R."/>
            <person name="Shu C.L."/>
            <person name="Osoegawa K."/>
            <person name="de Jong P.J."/>
            <person name="Hrdy I."/>
            <person name="Horvathova L."/>
            <person name="Zubacova Z."/>
            <person name="Dolezal P."/>
            <person name="Malik S.B."/>
            <person name="Logsdon J.M. Jr."/>
            <person name="Henze K."/>
            <person name="Gupta A."/>
            <person name="Wang C.C."/>
            <person name="Dunne R.L."/>
            <person name="Upcroft J.A."/>
            <person name="Upcroft P."/>
            <person name="White O."/>
            <person name="Salzberg S.L."/>
            <person name="Tang P."/>
            <person name="Chiu C.-H."/>
            <person name="Lee Y.-S."/>
            <person name="Embley T.M."/>
            <person name="Coombs G.H."/>
            <person name="Mottram J.C."/>
            <person name="Tachezy J."/>
            <person name="Fraser-Liggett C.M."/>
            <person name="Johnson P.J."/>
        </authorList>
    </citation>
    <scope>NUCLEOTIDE SEQUENCE [LARGE SCALE GENOMIC DNA]</scope>
    <source>
        <strain evidence="3">G3</strain>
    </source>
</reference>
<dbReference type="InterPro" id="IPR002110">
    <property type="entry name" value="Ankyrin_rpt"/>
</dbReference>
<feature type="repeat" description="ANK" evidence="1">
    <location>
        <begin position="312"/>
        <end position="344"/>
    </location>
</feature>
<reference evidence="3" key="1">
    <citation type="submission" date="2006-10" db="EMBL/GenBank/DDBJ databases">
        <authorList>
            <person name="Amadeo P."/>
            <person name="Zhao Q."/>
            <person name="Wortman J."/>
            <person name="Fraser-Liggett C."/>
            <person name="Carlton J."/>
        </authorList>
    </citation>
    <scope>NUCLEOTIDE SEQUENCE</scope>
    <source>
        <strain evidence="3">G3</strain>
    </source>
</reference>
<dbReference type="SMART" id="SM00248">
    <property type="entry name" value="ANK"/>
    <property type="match status" value="5"/>
</dbReference>
<name>A2DL87_TRIV3</name>
<protein>
    <recommendedName>
        <fullName evidence="2">DUF3447 domain-containing protein</fullName>
    </recommendedName>
</protein>
<dbReference type="Pfam" id="PF11929">
    <property type="entry name" value="DUF3447"/>
    <property type="match status" value="1"/>
</dbReference>
<dbReference type="Pfam" id="PF12796">
    <property type="entry name" value="Ank_2"/>
    <property type="match status" value="1"/>
</dbReference>